<sequence length="118" mass="12423">MSAELDDAALESMLAESLVEPEIKTVTVTEDDFTAVMTEALEAVGGRLLFKSRVQDKDQEQHVAAASVGEGSEFRILLLTQPVGGGALKVESIAKSNHPLARIAPAYAGLMDVLQAAA</sequence>
<accession>A0A1V8RLQ9</accession>
<proteinExistence type="predicted"/>
<gene>
    <name evidence="1" type="ORF">BFN67_22620</name>
</gene>
<name>A0A1V8RLQ9_9HYPH</name>
<dbReference type="Proteomes" id="UP000191905">
    <property type="component" value="Unassembled WGS sequence"/>
</dbReference>
<dbReference type="OrthoDB" id="8030547at2"/>
<comment type="caution">
    <text evidence="1">The sequence shown here is derived from an EMBL/GenBank/DDBJ whole genome shotgun (WGS) entry which is preliminary data.</text>
</comment>
<protein>
    <submittedName>
        <fullName evidence="1">Uncharacterized protein</fullName>
    </submittedName>
</protein>
<reference evidence="1 2" key="1">
    <citation type="journal article" date="2016" name="Int. J. Syst. Evol. Microbiol.">
        <title>Pseudaminobacter manganicus sp. nov., isolated from sludge of a manganese mine.</title>
        <authorList>
            <person name="Li J."/>
            <person name="Huang J."/>
            <person name="Liao S."/>
            <person name="Wang G."/>
        </authorList>
    </citation>
    <scope>NUCLEOTIDE SEQUENCE [LARGE SCALE GENOMIC DNA]</scope>
    <source>
        <strain evidence="1 2">JH-7</strain>
    </source>
</reference>
<dbReference type="RefSeq" id="WP_080921059.1">
    <property type="nucleotide sequence ID" value="NZ_MDET01000038.1"/>
</dbReference>
<evidence type="ECO:0000313" key="2">
    <source>
        <dbReference type="Proteomes" id="UP000191905"/>
    </source>
</evidence>
<keyword evidence="2" id="KW-1185">Reference proteome</keyword>
<dbReference type="AlphaFoldDB" id="A0A1V8RLQ9"/>
<dbReference type="EMBL" id="MDET01000038">
    <property type="protein sequence ID" value="OQM74130.1"/>
    <property type="molecule type" value="Genomic_DNA"/>
</dbReference>
<evidence type="ECO:0000313" key="1">
    <source>
        <dbReference type="EMBL" id="OQM74130.1"/>
    </source>
</evidence>
<organism evidence="1 2">
    <name type="scientific">Manganibacter manganicus</name>
    <dbReference type="NCBI Taxonomy" id="1873176"/>
    <lineage>
        <taxon>Bacteria</taxon>
        <taxon>Pseudomonadati</taxon>
        <taxon>Pseudomonadota</taxon>
        <taxon>Alphaproteobacteria</taxon>
        <taxon>Hyphomicrobiales</taxon>
        <taxon>Phyllobacteriaceae</taxon>
        <taxon>Manganibacter</taxon>
    </lineage>
</organism>